<dbReference type="HOGENOM" id="CLU_2149241_0_0_1"/>
<accession>U5DBQ1</accession>
<dbReference type="Gramene" id="ERN19954">
    <property type="protein sequence ID" value="ERN19954"/>
    <property type="gene ID" value="AMTR_s00071p00124830"/>
</dbReference>
<evidence type="ECO:0000313" key="1">
    <source>
        <dbReference type="EMBL" id="ERN19954.1"/>
    </source>
</evidence>
<dbReference type="AlphaFoldDB" id="U5DBQ1"/>
<sequence length="112" mass="12814">MDNADSCSPTYAEKKVTSGAMPSSYAATYWGRKESDFPKQSCFVEKKADFRSFWFGCGENVQIEVGKKWRFKVRGSRLQDRQMMMSVKFRAESSLEGFCKQPFSEGTGLVYK</sequence>
<dbReference type="EMBL" id="KI392062">
    <property type="protein sequence ID" value="ERN19954.1"/>
    <property type="molecule type" value="Genomic_DNA"/>
</dbReference>
<protein>
    <submittedName>
        <fullName evidence="1">Uncharacterized protein</fullName>
    </submittedName>
</protein>
<proteinExistence type="predicted"/>
<evidence type="ECO:0000313" key="2">
    <source>
        <dbReference type="Proteomes" id="UP000017836"/>
    </source>
</evidence>
<keyword evidence="2" id="KW-1185">Reference proteome</keyword>
<gene>
    <name evidence="1" type="ORF">AMTR_s00071p00124830</name>
</gene>
<dbReference type="Proteomes" id="UP000017836">
    <property type="component" value="Unassembled WGS sequence"/>
</dbReference>
<reference evidence="2" key="1">
    <citation type="journal article" date="2013" name="Science">
        <title>The Amborella genome and the evolution of flowering plants.</title>
        <authorList>
            <consortium name="Amborella Genome Project"/>
        </authorList>
    </citation>
    <scope>NUCLEOTIDE SEQUENCE [LARGE SCALE GENOMIC DNA]</scope>
</reference>
<name>U5DBQ1_AMBTC</name>
<organism evidence="1 2">
    <name type="scientific">Amborella trichopoda</name>
    <dbReference type="NCBI Taxonomy" id="13333"/>
    <lineage>
        <taxon>Eukaryota</taxon>
        <taxon>Viridiplantae</taxon>
        <taxon>Streptophyta</taxon>
        <taxon>Embryophyta</taxon>
        <taxon>Tracheophyta</taxon>
        <taxon>Spermatophyta</taxon>
        <taxon>Magnoliopsida</taxon>
        <taxon>Amborellales</taxon>
        <taxon>Amborellaceae</taxon>
        <taxon>Amborella</taxon>
    </lineage>
</organism>